<evidence type="ECO:0000313" key="3">
    <source>
        <dbReference type="EMBL" id="KAK7261840.1"/>
    </source>
</evidence>
<feature type="compositionally biased region" description="Basic residues" evidence="2">
    <location>
        <begin position="668"/>
        <end position="678"/>
    </location>
</feature>
<comment type="caution">
    <text evidence="3">The sequence shown here is derived from an EMBL/GenBank/DDBJ whole genome shotgun (WGS) entry which is preliminary data.</text>
</comment>
<organism evidence="3 4">
    <name type="scientific">Crotalaria pallida</name>
    <name type="common">Smooth rattlebox</name>
    <name type="synonym">Crotalaria striata</name>
    <dbReference type="NCBI Taxonomy" id="3830"/>
    <lineage>
        <taxon>Eukaryota</taxon>
        <taxon>Viridiplantae</taxon>
        <taxon>Streptophyta</taxon>
        <taxon>Embryophyta</taxon>
        <taxon>Tracheophyta</taxon>
        <taxon>Spermatophyta</taxon>
        <taxon>Magnoliopsida</taxon>
        <taxon>eudicotyledons</taxon>
        <taxon>Gunneridae</taxon>
        <taxon>Pentapetalae</taxon>
        <taxon>rosids</taxon>
        <taxon>fabids</taxon>
        <taxon>Fabales</taxon>
        <taxon>Fabaceae</taxon>
        <taxon>Papilionoideae</taxon>
        <taxon>50 kb inversion clade</taxon>
        <taxon>genistoids sensu lato</taxon>
        <taxon>core genistoids</taxon>
        <taxon>Crotalarieae</taxon>
        <taxon>Crotalaria</taxon>
    </lineage>
</organism>
<reference evidence="3 4" key="1">
    <citation type="submission" date="2024-01" db="EMBL/GenBank/DDBJ databases">
        <title>The genomes of 5 underutilized Papilionoideae crops provide insights into root nodulation and disease resistanc.</title>
        <authorList>
            <person name="Yuan L."/>
        </authorList>
    </citation>
    <scope>NUCLEOTIDE SEQUENCE [LARGE SCALE GENOMIC DNA]</scope>
    <source>
        <strain evidence="3">ZHUSHIDOU_FW_LH</strain>
        <tissue evidence="3">Leaf</tissue>
    </source>
</reference>
<name>A0AAN9EV85_CROPI</name>
<dbReference type="PANTHER" id="PTHR23159:SF66">
    <property type="entry name" value="OS04G0158400 PROTEIN"/>
    <property type="match status" value="1"/>
</dbReference>
<feature type="coiled-coil region" evidence="1">
    <location>
        <begin position="599"/>
        <end position="640"/>
    </location>
</feature>
<sequence length="678" mass="76980">MGFLAVSAGTSSCCFLLLHSPPLSYRRHHKNANFNTKFRPLPHLHISSSSCCLRPHHHQNHNKNDDDDDDDEEEGPFCNNNNNNNNNKKRTFLFLGTMAFLPFPPFHSSPSSASTTTPEIVKQSNSFLPVLNGIGILFSGVVGALCAFAQKEKSAAIATIEIMSSKLKEKEELIVSLKRNYESKFLNEQEEQAKLLGKAKEEQQALMNQLSAANRTITCFGQELKSEKSLIEELKLQINSLEIALSKSDSDNIDLENKLKEKLGSIGILEKRIDVLSLDLKDKYYVVQNLNSSHDEKELELRNLNFTYQQTKENFSNVLLHIQELKDELRKSQEELKAKDSLVLELNSRLSSLTLEKNDARIKFDVLEKEYNDFNLTSEKKAALDAKVLSEKEEELSQLKDQLVLAQNVASRNQDIIADLARERESLTESLENETMKVSNLKCELQIAQENLGKSRNESAELEKQLNESNNLRKEAESEVFELSSDCDNLQRELIDIYKMAETTAEDLKKEKELVASLNQDVQTLEKQLSNDKEAIRYLDLDLEEATKSLDEMNRNAFILSGELEKANSVISSLENEKVVLYKSLTEQRNASKVAQENMEDAQNFIMRLGKERENLMNRGKKLEEELASAKGEILRLRSQINSSKVAVNNKQVQNDEGESKVTINARKSSRRRKANSQ</sequence>
<keyword evidence="4" id="KW-1185">Reference proteome</keyword>
<evidence type="ECO:0000313" key="4">
    <source>
        <dbReference type="Proteomes" id="UP001372338"/>
    </source>
</evidence>
<evidence type="ECO:0008006" key="5">
    <source>
        <dbReference type="Google" id="ProtNLM"/>
    </source>
</evidence>
<feature type="region of interest" description="Disordered" evidence="2">
    <location>
        <begin position="648"/>
        <end position="678"/>
    </location>
</feature>
<proteinExistence type="predicted"/>
<dbReference type="AlphaFoldDB" id="A0AAN9EV85"/>
<feature type="coiled-coil region" evidence="1">
    <location>
        <begin position="294"/>
        <end position="556"/>
    </location>
</feature>
<dbReference type="EMBL" id="JAYWIO010000005">
    <property type="protein sequence ID" value="KAK7261840.1"/>
    <property type="molecule type" value="Genomic_DNA"/>
</dbReference>
<accession>A0AAN9EV85</accession>
<keyword evidence="1" id="KW-0175">Coiled coil</keyword>
<feature type="region of interest" description="Disordered" evidence="2">
    <location>
        <begin position="57"/>
        <end position="83"/>
    </location>
</feature>
<dbReference type="PANTHER" id="PTHR23159">
    <property type="entry name" value="CENTROSOMAL PROTEIN 2"/>
    <property type="match status" value="1"/>
</dbReference>
<protein>
    <recommendedName>
        <fullName evidence="5">MAR-binding filament-like protein 1-1</fullName>
    </recommendedName>
</protein>
<dbReference type="Proteomes" id="UP001372338">
    <property type="component" value="Unassembled WGS sequence"/>
</dbReference>
<gene>
    <name evidence="3" type="ORF">RIF29_28163</name>
</gene>
<evidence type="ECO:0000256" key="1">
    <source>
        <dbReference type="SAM" id="Coils"/>
    </source>
</evidence>
<feature type="compositionally biased region" description="Acidic residues" evidence="2">
    <location>
        <begin position="65"/>
        <end position="75"/>
    </location>
</feature>
<feature type="coiled-coil region" evidence="1">
    <location>
        <begin position="160"/>
        <end position="251"/>
    </location>
</feature>
<dbReference type="SUPFAM" id="SSF57997">
    <property type="entry name" value="Tropomyosin"/>
    <property type="match status" value="1"/>
</dbReference>
<evidence type="ECO:0000256" key="2">
    <source>
        <dbReference type="SAM" id="MobiDB-lite"/>
    </source>
</evidence>